<dbReference type="Proteomes" id="UP000092461">
    <property type="component" value="Unassembled WGS sequence"/>
</dbReference>
<sequence>MRILACFLAILRIVFAHRILGIFPLAAKSHDALYQSIVGGLLERGHQVTVIRSLPAPPGSPENYEEFLLNDMEPIADSFNLENTFPPNLWNVYRDFSGLIEMSERMCSSLLKSNALSSVLNIHRDNPFDLALIELFTTDCPLGIAAEMNLTTIGISPCALMPWHYTKLNLMDFPSFIPAEYTAFATKMTFWERMENFLIGKVMKILFRLRLQEQDNVLLERRFGSHVKKVENLDQNIALALVNQHFSVSGVKPLNPRVVEIGGAHIRRKGALSVDIEKFLNSSSKTGVIYINWGSIIRVSSLPTRHLEALRQALNRLPMKVIWKWEEGIPFPNKSSKILARNWLPQLEILCHPATKVFLTHGGLLSANEVASCGKPVIVTPFFGDQHLNAAAMVEHGVGLLLPLEDFSVETIYSRIREILQPDYQLRAQQMSFAFNDRLLEPLPLAIWWIEHILGNPSSAEFLRTLPVDLDYMKANNFHDPSPLHLGIFFSILGLGFLSIIIGICRGFTKVKLGLQKKFS</sequence>
<keyword evidence="3" id="KW-0808">Transferase</keyword>
<evidence type="ECO:0008006" key="8">
    <source>
        <dbReference type="Google" id="ProtNLM"/>
    </source>
</evidence>
<keyword evidence="7" id="KW-1185">Reference proteome</keyword>
<dbReference type="PANTHER" id="PTHR48043">
    <property type="entry name" value="EG:EG0003.4 PROTEIN-RELATED"/>
    <property type="match status" value="1"/>
</dbReference>
<evidence type="ECO:0000256" key="3">
    <source>
        <dbReference type="ARBA" id="ARBA00022679"/>
    </source>
</evidence>
<dbReference type="Pfam" id="PF00201">
    <property type="entry name" value="UDPGT"/>
    <property type="match status" value="1"/>
</dbReference>
<dbReference type="EMBL" id="AJWK01019343">
    <property type="status" value="NOT_ANNOTATED_CDS"/>
    <property type="molecule type" value="Genomic_DNA"/>
</dbReference>
<dbReference type="VEuPathDB" id="VectorBase:LLONM1_003705"/>
<keyword evidence="5" id="KW-0732">Signal</keyword>
<evidence type="ECO:0000256" key="2">
    <source>
        <dbReference type="ARBA" id="ARBA00022676"/>
    </source>
</evidence>
<reference evidence="6" key="1">
    <citation type="submission" date="2020-05" db="UniProtKB">
        <authorList>
            <consortium name="EnsemblMetazoa"/>
        </authorList>
    </citation>
    <scope>IDENTIFICATION</scope>
    <source>
        <strain evidence="6">Jacobina</strain>
    </source>
</reference>
<proteinExistence type="inferred from homology"/>
<protein>
    <recommendedName>
        <fullName evidence="8">Glucuronosyltransferase</fullName>
    </recommendedName>
</protein>
<keyword evidence="2" id="KW-0328">Glycosyltransferase</keyword>
<evidence type="ECO:0000313" key="7">
    <source>
        <dbReference type="Proteomes" id="UP000092461"/>
    </source>
</evidence>
<feature type="chain" id="PRO_5008407069" description="Glucuronosyltransferase" evidence="5">
    <location>
        <begin position="17"/>
        <end position="520"/>
    </location>
</feature>
<dbReference type="FunFam" id="3.40.50.2000:FF:000050">
    <property type="entry name" value="UDP-glucuronosyltransferase"/>
    <property type="match status" value="1"/>
</dbReference>
<evidence type="ECO:0000256" key="5">
    <source>
        <dbReference type="SAM" id="SignalP"/>
    </source>
</evidence>
<evidence type="ECO:0000313" key="6">
    <source>
        <dbReference type="EnsemblMetazoa" id="LLOJ006049-PA"/>
    </source>
</evidence>
<dbReference type="PANTHER" id="PTHR48043:SF114">
    <property type="entry name" value="IP04436P-RELATED"/>
    <property type="match status" value="1"/>
</dbReference>
<evidence type="ECO:0000256" key="4">
    <source>
        <dbReference type="SAM" id="Phobius"/>
    </source>
</evidence>
<dbReference type="VEuPathDB" id="VectorBase:LLOJ006049"/>
<dbReference type="Gene3D" id="3.40.50.2000">
    <property type="entry name" value="Glycogen Phosphorylase B"/>
    <property type="match status" value="1"/>
</dbReference>
<dbReference type="InterPro" id="IPR050271">
    <property type="entry name" value="UDP-glycosyltransferase"/>
</dbReference>
<name>A0A1B0EYQ4_LUTLO</name>
<keyword evidence="4" id="KW-0472">Membrane</keyword>
<keyword evidence="4" id="KW-0812">Transmembrane</keyword>
<feature type="signal peptide" evidence="5">
    <location>
        <begin position="1"/>
        <end position="16"/>
    </location>
</feature>
<dbReference type="GO" id="GO:0008194">
    <property type="term" value="F:UDP-glycosyltransferase activity"/>
    <property type="evidence" value="ECO:0007669"/>
    <property type="project" value="InterPro"/>
</dbReference>
<feature type="transmembrane region" description="Helical" evidence="4">
    <location>
        <begin position="484"/>
        <end position="508"/>
    </location>
</feature>
<dbReference type="AlphaFoldDB" id="A0A1B0EYQ4"/>
<organism evidence="6 7">
    <name type="scientific">Lutzomyia longipalpis</name>
    <name type="common">Sand fly</name>
    <dbReference type="NCBI Taxonomy" id="7200"/>
    <lineage>
        <taxon>Eukaryota</taxon>
        <taxon>Metazoa</taxon>
        <taxon>Ecdysozoa</taxon>
        <taxon>Arthropoda</taxon>
        <taxon>Hexapoda</taxon>
        <taxon>Insecta</taxon>
        <taxon>Pterygota</taxon>
        <taxon>Neoptera</taxon>
        <taxon>Endopterygota</taxon>
        <taxon>Diptera</taxon>
        <taxon>Nematocera</taxon>
        <taxon>Psychodoidea</taxon>
        <taxon>Psychodidae</taxon>
        <taxon>Lutzomyia</taxon>
        <taxon>Lutzomyia</taxon>
    </lineage>
</organism>
<comment type="similarity">
    <text evidence="1">Belongs to the UDP-glycosyltransferase family.</text>
</comment>
<dbReference type="CDD" id="cd03784">
    <property type="entry name" value="GT1_Gtf-like"/>
    <property type="match status" value="1"/>
</dbReference>
<dbReference type="InterPro" id="IPR002213">
    <property type="entry name" value="UDP_glucos_trans"/>
</dbReference>
<accession>A0A1B0EYQ4</accession>
<keyword evidence="4" id="KW-1133">Transmembrane helix</keyword>
<dbReference type="SUPFAM" id="SSF53756">
    <property type="entry name" value="UDP-Glycosyltransferase/glycogen phosphorylase"/>
    <property type="match status" value="1"/>
</dbReference>
<evidence type="ECO:0000256" key="1">
    <source>
        <dbReference type="ARBA" id="ARBA00009995"/>
    </source>
</evidence>
<dbReference type="EnsemblMetazoa" id="LLOJ006049-RA">
    <property type="protein sequence ID" value="LLOJ006049-PA"/>
    <property type="gene ID" value="LLOJ006049"/>
</dbReference>